<dbReference type="AlphaFoldDB" id="A0A1H2QV29"/>
<keyword evidence="10 13" id="KW-0411">Iron-sulfur</keyword>
<protein>
    <recommendedName>
        <fullName evidence="4 13">CRISPR-associated exonuclease Cas4</fullName>
        <ecNumber evidence="3 13">3.1.12.1</ecNumber>
    </recommendedName>
</protein>
<dbReference type="EMBL" id="RJJG01000001">
    <property type="protein sequence ID" value="RNI10624.1"/>
    <property type="molecule type" value="Genomic_DNA"/>
</dbReference>
<gene>
    <name evidence="15" type="primary">cas4</name>
    <name evidence="15" type="ORF">EFE40_00115</name>
    <name evidence="16" type="ORF">SAMN04515625_0360</name>
</gene>
<evidence type="ECO:0000256" key="10">
    <source>
        <dbReference type="ARBA" id="ARBA00023014"/>
    </source>
</evidence>
<dbReference type="Gene3D" id="3.90.320.10">
    <property type="match status" value="1"/>
</dbReference>
<dbReference type="GO" id="GO:0046872">
    <property type="term" value="F:metal ion binding"/>
    <property type="evidence" value="ECO:0007669"/>
    <property type="project" value="UniProtKB-KW"/>
</dbReference>
<evidence type="ECO:0000256" key="7">
    <source>
        <dbReference type="ARBA" id="ARBA00022801"/>
    </source>
</evidence>
<keyword evidence="11 13" id="KW-0051">Antiviral defense</keyword>
<evidence type="ECO:0000256" key="3">
    <source>
        <dbReference type="ARBA" id="ARBA00012768"/>
    </source>
</evidence>
<name>A0A1H2QV29_9EURY</name>
<dbReference type="Proteomes" id="UP000198669">
    <property type="component" value="Unassembled WGS sequence"/>
</dbReference>
<dbReference type="InterPro" id="IPR022765">
    <property type="entry name" value="Dna2/Cas4_DUF83"/>
</dbReference>
<comment type="similarity">
    <text evidence="2 13">Belongs to the CRISPR-associated exonuclease Cas4 family.</text>
</comment>
<dbReference type="EMBL" id="FNMU01000001">
    <property type="protein sequence ID" value="SDW11026.1"/>
    <property type="molecule type" value="Genomic_DNA"/>
</dbReference>
<evidence type="ECO:0000313" key="18">
    <source>
        <dbReference type="Proteomes" id="UP000267921"/>
    </source>
</evidence>
<comment type="function">
    <text evidence="13">CRISPR (clustered regularly interspaced short palindromic repeat) is an adaptive immune system that provides protection against mobile genetic elements (viruses, transposable elements and conjugative plasmids). CRISPR clusters contain sequences complementary to antecedent mobile elements and target invading nucleic acids. CRISPR clusters are transcribed and processed into CRISPR RNA (crRNA).</text>
</comment>
<dbReference type="InterPro" id="IPR013343">
    <property type="entry name" value="CRISPR-assoc_prot_Cas4"/>
</dbReference>
<evidence type="ECO:0000313" key="17">
    <source>
        <dbReference type="Proteomes" id="UP000198669"/>
    </source>
</evidence>
<evidence type="ECO:0000259" key="14">
    <source>
        <dbReference type="Pfam" id="PF01930"/>
    </source>
</evidence>
<dbReference type="InterPro" id="IPR011604">
    <property type="entry name" value="PDDEXK-like_dom_sf"/>
</dbReference>
<evidence type="ECO:0000256" key="12">
    <source>
        <dbReference type="ARBA" id="ARBA00023211"/>
    </source>
</evidence>
<reference evidence="15 18" key="2">
    <citation type="submission" date="2018-10" db="EMBL/GenBank/DDBJ databases">
        <title>Cultivation of a novel Methanohalophilus strain from Kebrit Deep of the Red Sea and a genomic comparison of members of the genus Methanohalophilus.</title>
        <authorList>
            <person name="Guan Y."/>
            <person name="Ngugi D.K."/>
            <person name="Stingl U."/>
        </authorList>
    </citation>
    <scope>NUCLEOTIDE SEQUENCE [LARGE SCALE GENOMIC DNA]</scope>
    <source>
        <strain evidence="15 18">DSM 3094</strain>
    </source>
</reference>
<keyword evidence="9 13" id="KW-0408">Iron</keyword>
<dbReference type="GO" id="GO:0051607">
    <property type="term" value="P:defense response to virus"/>
    <property type="evidence" value="ECO:0007669"/>
    <property type="project" value="UniProtKB-KW"/>
</dbReference>
<keyword evidence="12 13" id="KW-0464">Manganese</keyword>
<keyword evidence="7 13" id="KW-0378">Hydrolase</keyword>
<evidence type="ECO:0000256" key="9">
    <source>
        <dbReference type="ARBA" id="ARBA00023004"/>
    </source>
</evidence>
<accession>A0A1H2QV29</accession>
<dbReference type="GO" id="GO:0004527">
    <property type="term" value="F:exonuclease activity"/>
    <property type="evidence" value="ECO:0007669"/>
    <property type="project" value="UniProtKB-KW"/>
</dbReference>
<proteinExistence type="inferred from homology"/>
<evidence type="ECO:0000256" key="2">
    <source>
        <dbReference type="ARBA" id="ARBA00009189"/>
    </source>
</evidence>
<comment type="cofactor">
    <cofactor evidence="13">
        <name>iron-sulfur cluster</name>
        <dbReference type="ChEBI" id="CHEBI:30408"/>
    </cofactor>
</comment>
<organism evidence="16 17">
    <name type="scientific">Methanohalophilus halophilus</name>
    <dbReference type="NCBI Taxonomy" id="2177"/>
    <lineage>
        <taxon>Archaea</taxon>
        <taxon>Methanobacteriati</taxon>
        <taxon>Methanobacteriota</taxon>
        <taxon>Stenosarchaea group</taxon>
        <taxon>Methanomicrobia</taxon>
        <taxon>Methanosarcinales</taxon>
        <taxon>Methanosarcinaceae</taxon>
        <taxon>Methanohalophilus</taxon>
    </lineage>
</organism>
<dbReference type="NCBIfam" id="TIGR00372">
    <property type="entry name" value="cas4"/>
    <property type="match status" value="1"/>
</dbReference>
<dbReference type="EC" id="3.1.12.1" evidence="3 13"/>
<comment type="cofactor">
    <cofactor evidence="13">
        <name>Mg(2+)</name>
        <dbReference type="ChEBI" id="CHEBI:18420"/>
    </cofactor>
    <cofactor evidence="13">
        <name>Mn(2+)</name>
        <dbReference type="ChEBI" id="CHEBI:29035"/>
    </cofactor>
    <text evidence="13">Mg(2+) or Mn(2+) required for ssDNA cleavage activity.</text>
</comment>
<dbReference type="Pfam" id="PF01930">
    <property type="entry name" value="Cas_Cas4"/>
    <property type="match status" value="1"/>
</dbReference>
<dbReference type="Proteomes" id="UP000267921">
    <property type="component" value="Unassembled WGS sequence"/>
</dbReference>
<evidence type="ECO:0000256" key="11">
    <source>
        <dbReference type="ARBA" id="ARBA00023118"/>
    </source>
</evidence>
<evidence type="ECO:0000256" key="5">
    <source>
        <dbReference type="ARBA" id="ARBA00022722"/>
    </source>
</evidence>
<dbReference type="InterPro" id="IPR051827">
    <property type="entry name" value="Cas4_exonuclease"/>
</dbReference>
<keyword evidence="6 13" id="KW-0479">Metal-binding</keyword>
<feature type="domain" description="DUF83" evidence="14">
    <location>
        <begin position="154"/>
        <end position="253"/>
    </location>
</feature>
<evidence type="ECO:0000256" key="6">
    <source>
        <dbReference type="ARBA" id="ARBA00022723"/>
    </source>
</evidence>
<sequence length="265" mass="30182">MCAMFCETNSNVSEVVLYTKCPRKVYFASRNETIADDIKKPYIRHLLLKELALSCAEIARSQQEMFPLLQTRVEEIVQEIITIYSDELEHIDENQFKDAVEDVYEVLPAIAANLKSQSDEEMIELITPVEIEPLMHSDKLNLTGAPSAIVFHDNQKIPLLIKTSNAPKQGVWKNDRIPLAAYSMLAEETYGQPVNSAVLFYASQGQARPVRIRPAERREVLNILKRIEKIKNGKMPQAKRGKLCVYCPYEHMCESQGDSLASKFF</sequence>
<evidence type="ECO:0000256" key="8">
    <source>
        <dbReference type="ARBA" id="ARBA00022839"/>
    </source>
</evidence>
<evidence type="ECO:0000256" key="1">
    <source>
        <dbReference type="ARBA" id="ARBA00001966"/>
    </source>
</evidence>
<evidence type="ECO:0000313" key="16">
    <source>
        <dbReference type="EMBL" id="SDW11026.1"/>
    </source>
</evidence>
<evidence type="ECO:0000256" key="13">
    <source>
        <dbReference type="RuleBase" id="RU365022"/>
    </source>
</evidence>
<keyword evidence="5 13" id="KW-0540">Nuclease</keyword>
<evidence type="ECO:0000256" key="4">
    <source>
        <dbReference type="ARBA" id="ARBA00020049"/>
    </source>
</evidence>
<dbReference type="GO" id="GO:0051536">
    <property type="term" value="F:iron-sulfur cluster binding"/>
    <property type="evidence" value="ECO:0007669"/>
    <property type="project" value="UniProtKB-KW"/>
</dbReference>
<dbReference type="PANTHER" id="PTHR36531">
    <property type="entry name" value="CRISPR-ASSOCIATED EXONUCLEASE CAS4"/>
    <property type="match status" value="1"/>
</dbReference>
<reference evidence="16 17" key="1">
    <citation type="submission" date="2016-10" db="EMBL/GenBank/DDBJ databases">
        <authorList>
            <person name="de Groot N.N."/>
        </authorList>
    </citation>
    <scope>NUCLEOTIDE SEQUENCE [LARGE SCALE GENOMIC DNA]</scope>
    <source>
        <strain evidence="16 17">Z-7982</strain>
    </source>
</reference>
<evidence type="ECO:0000313" key="15">
    <source>
        <dbReference type="EMBL" id="RNI10624.1"/>
    </source>
</evidence>
<dbReference type="PANTHER" id="PTHR36531:SF6">
    <property type="entry name" value="DNA REPLICATION ATP-DEPENDENT HELICASE_NUCLEASE DNA2"/>
    <property type="match status" value="1"/>
</dbReference>
<comment type="cofactor">
    <cofactor evidence="1">
        <name>[4Fe-4S] cluster</name>
        <dbReference type="ChEBI" id="CHEBI:49883"/>
    </cofactor>
</comment>
<keyword evidence="8 13" id="KW-0269">Exonuclease</keyword>